<evidence type="ECO:0000256" key="3">
    <source>
        <dbReference type="ARBA" id="ARBA00022801"/>
    </source>
</evidence>
<evidence type="ECO:0000256" key="4">
    <source>
        <dbReference type="ARBA" id="ARBA00048098"/>
    </source>
</evidence>
<dbReference type="InterPro" id="IPR051065">
    <property type="entry name" value="Ras-related_GTPase"/>
</dbReference>
<sequence>MVTGTVTPGPAMLITSRCSSQSSISTSSCASSGTNTAPRQTAAAAEPIKVLVLGAPGVGKSDMRYTHSVTLDGARTGVEILDSCRCIATGCLFDHLRWGDAFLVVYSVCERSSFQAARGFLETLSQEKLPGYFTTVLLGNKRDIEHARQVDTEDGHELSLAYGCPFYEVSAAESATGVALAFHTLLKEARSLQLLKMLPIRRRSGVNSVSKVLGNIFGKNGKYKKKRPSLSI</sequence>
<proteinExistence type="inferred from homology"/>
<dbReference type="Proteomes" id="UP000440578">
    <property type="component" value="Unassembled WGS sequence"/>
</dbReference>
<dbReference type="Pfam" id="PF00071">
    <property type="entry name" value="Ras"/>
    <property type="match status" value="1"/>
</dbReference>
<dbReference type="PROSITE" id="PS51421">
    <property type="entry name" value="RAS"/>
    <property type="match status" value="1"/>
</dbReference>
<comment type="similarity">
    <text evidence="1">Belongs to the small GTPase superfamily. Ras family.</text>
</comment>
<protein>
    <recommendedName>
        <fullName evidence="2">small monomeric GTPase</fullName>
        <ecNumber evidence="2">3.6.5.2</ecNumber>
    </recommendedName>
</protein>
<evidence type="ECO:0000256" key="1">
    <source>
        <dbReference type="ARBA" id="ARBA00008344"/>
    </source>
</evidence>
<dbReference type="InterPro" id="IPR027417">
    <property type="entry name" value="P-loop_NTPase"/>
</dbReference>
<keyword evidence="3" id="KW-0378">Hydrolase</keyword>
<dbReference type="SUPFAM" id="SSF52540">
    <property type="entry name" value="P-loop containing nucleoside triphosphate hydrolases"/>
    <property type="match status" value="1"/>
</dbReference>
<accession>A0A6A4VPS3</accession>
<dbReference type="InterPro" id="IPR001806">
    <property type="entry name" value="Small_GTPase"/>
</dbReference>
<dbReference type="GO" id="GO:0005525">
    <property type="term" value="F:GTP binding"/>
    <property type="evidence" value="ECO:0007669"/>
    <property type="project" value="InterPro"/>
</dbReference>
<dbReference type="EMBL" id="VIIS01001741">
    <property type="protein sequence ID" value="KAF0293554.1"/>
    <property type="molecule type" value="Genomic_DNA"/>
</dbReference>
<dbReference type="PROSITE" id="PS51419">
    <property type="entry name" value="RAB"/>
    <property type="match status" value="1"/>
</dbReference>
<evidence type="ECO:0000256" key="2">
    <source>
        <dbReference type="ARBA" id="ARBA00011984"/>
    </source>
</evidence>
<organism evidence="5 6">
    <name type="scientific">Amphibalanus amphitrite</name>
    <name type="common">Striped barnacle</name>
    <name type="synonym">Balanus amphitrite</name>
    <dbReference type="NCBI Taxonomy" id="1232801"/>
    <lineage>
        <taxon>Eukaryota</taxon>
        <taxon>Metazoa</taxon>
        <taxon>Ecdysozoa</taxon>
        <taxon>Arthropoda</taxon>
        <taxon>Crustacea</taxon>
        <taxon>Multicrustacea</taxon>
        <taxon>Cirripedia</taxon>
        <taxon>Thoracica</taxon>
        <taxon>Thoracicalcarea</taxon>
        <taxon>Balanomorpha</taxon>
        <taxon>Balanoidea</taxon>
        <taxon>Balanidae</taxon>
        <taxon>Amphibalaninae</taxon>
        <taxon>Amphibalanus</taxon>
    </lineage>
</organism>
<name>A0A6A4VPS3_AMPAM</name>
<dbReference type="SMART" id="SM00173">
    <property type="entry name" value="RAS"/>
    <property type="match status" value="1"/>
</dbReference>
<dbReference type="PRINTS" id="PR00449">
    <property type="entry name" value="RASTRNSFRMNG"/>
</dbReference>
<comment type="catalytic activity">
    <reaction evidence="4">
        <text>GTP + H2O = GDP + phosphate + H(+)</text>
        <dbReference type="Rhea" id="RHEA:19669"/>
        <dbReference type="ChEBI" id="CHEBI:15377"/>
        <dbReference type="ChEBI" id="CHEBI:15378"/>
        <dbReference type="ChEBI" id="CHEBI:37565"/>
        <dbReference type="ChEBI" id="CHEBI:43474"/>
        <dbReference type="ChEBI" id="CHEBI:58189"/>
        <dbReference type="EC" id="3.6.5.2"/>
    </reaction>
</comment>
<comment type="caution">
    <text evidence="5">The sequence shown here is derived from an EMBL/GenBank/DDBJ whole genome shotgun (WGS) entry which is preliminary data.</text>
</comment>
<dbReference type="SMART" id="SM00175">
    <property type="entry name" value="RAB"/>
    <property type="match status" value="1"/>
</dbReference>
<evidence type="ECO:0000313" key="6">
    <source>
        <dbReference type="Proteomes" id="UP000440578"/>
    </source>
</evidence>
<dbReference type="GO" id="GO:0003925">
    <property type="term" value="F:G protein activity"/>
    <property type="evidence" value="ECO:0007669"/>
    <property type="project" value="UniProtKB-EC"/>
</dbReference>
<dbReference type="PANTHER" id="PTHR45704">
    <property type="entry name" value="RAS-LIKE FAMILY MEMBER 11"/>
    <property type="match status" value="1"/>
</dbReference>
<gene>
    <name evidence="5" type="primary">Rerg</name>
    <name evidence="5" type="ORF">FJT64_008693</name>
</gene>
<dbReference type="Gene3D" id="3.40.50.300">
    <property type="entry name" value="P-loop containing nucleotide triphosphate hydrolases"/>
    <property type="match status" value="1"/>
</dbReference>
<dbReference type="OrthoDB" id="18798at2759"/>
<reference evidence="5 6" key="1">
    <citation type="submission" date="2019-07" db="EMBL/GenBank/DDBJ databases">
        <title>Draft genome assembly of a fouling barnacle, Amphibalanus amphitrite (Darwin, 1854): The first reference genome for Thecostraca.</title>
        <authorList>
            <person name="Kim W."/>
        </authorList>
    </citation>
    <scope>NUCLEOTIDE SEQUENCE [LARGE SCALE GENOMIC DNA]</scope>
    <source>
        <strain evidence="5">SNU_AA5</strain>
        <tissue evidence="5">Soma without cirri and trophi</tissue>
    </source>
</reference>
<dbReference type="EC" id="3.6.5.2" evidence="2"/>
<evidence type="ECO:0000313" key="5">
    <source>
        <dbReference type="EMBL" id="KAF0293554.1"/>
    </source>
</evidence>
<keyword evidence="6" id="KW-1185">Reference proteome</keyword>
<dbReference type="AlphaFoldDB" id="A0A6A4VPS3"/>